<reference evidence="2" key="1">
    <citation type="submission" date="2021-01" db="EMBL/GenBank/DDBJ databases">
        <title>Caligus Genome Assembly.</title>
        <authorList>
            <person name="Gallardo-Escarate C."/>
        </authorList>
    </citation>
    <scope>NUCLEOTIDE SEQUENCE [LARGE SCALE GENOMIC DNA]</scope>
</reference>
<gene>
    <name evidence="1" type="ORF">FKW44_016698</name>
</gene>
<proteinExistence type="predicted"/>
<organism evidence="1 2">
    <name type="scientific">Caligus rogercresseyi</name>
    <name type="common">Sea louse</name>
    <dbReference type="NCBI Taxonomy" id="217165"/>
    <lineage>
        <taxon>Eukaryota</taxon>
        <taxon>Metazoa</taxon>
        <taxon>Ecdysozoa</taxon>
        <taxon>Arthropoda</taxon>
        <taxon>Crustacea</taxon>
        <taxon>Multicrustacea</taxon>
        <taxon>Hexanauplia</taxon>
        <taxon>Copepoda</taxon>
        <taxon>Siphonostomatoida</taxon>
        <taxon>Caligidae</taxon>
        <taxon>Caligus</taxon>
    </lineage>
</organism>
<name>A0A7T8K0M9_CALRO</name>
<dbReference type="AlphaFoldDB" id="A0A7T8K0M9"/>
<dbReference type="Proteomes" id="UP000595437">
    <property type="component" value="Chromosome 11"/>
</dbReference>
<evidence type="ECO:0000313" key="2">
    <source>
        <dbReference type="Proteomes" id="UP000595437"/>
    </source>
</evidence>
<protein>
    <submittedName>
        <fullName evidence="1">Uncharacterized protein</fullName>
    </submittedName>
</protein>
<evidence type="ECO:0000313" key="1">
    <source>
        <dbReference type="EMBL" id="QQP42128.1"/>
    </source>
</evidence>
<sequence>MEKRKREAVVELVRAGHGAKAIKDITVYASSIVYDVVKAFKGSGDVFKKLQDRFGTKKRTQTFLAGFKRLVTANPGTPMSFLAKKCNVSKATVSRAVKELNIISY</sequence>
<keyword evidence="2" id="KW-1185">Reference proteome</keyword>
<dbReference type="EMBL" id="CP045900">
    <property type="protein sequence ID" value="QQP42128.1"/>
    <property type="molecule type" value="Genomic_DNA"/>
</dbReference>
<accession>A0A7T8K0M9</accession>